<sequence>MPYTSAQFDKAVAIVGQLPKDGPVKPSQADQLVFYGLYKQATVGDVNTSRPGMMDFVGKAKWDAWKKNEGLSFDDAKSKYVEAFLDILAKNDNEEGAKYKAEVSSSEKGSILRKAGVVNALDPMRYCDATMSWGTNYCRTGDRAHHRGLTVTPQIESA</sequence>
<evidence type="ECO:0000256" key="1">
    <source>
        <dbReference type="ARBA" id="ARBA00005567"/>
    </source>
</evidence>
<dbReference type="PANTHER" id="PTHR23310:SF62">
    <property type="entry name" value="ACYL-COA BINDING PROTEIN 1, ISOFORM A"/>
    <property type="match status" value="1"/>
</dbReference>
<proteinExistence type="inferred from homology"/>
<dbReference type="EMBL" id="FMWP01000060">
    <property type="protein sequence ID" value="SCZ94973.1"/>
    <property type="molecule type" value="Genomic_DNA"/>
</dbReference>
<protein>
    <submittedName>
        <fullName evidence="4">BZ3500_MvSof-1268-A1-R1_Chr11-3g03515 protein</fullName>
    </submittedName>
</protein>
<organism evidence="4 5">
    <name type="scientific">Microbotryum saponariae</name>
    <dbReference type="NCBI Taxonomy" id="289078"/>
    <lineage>
        <taxon>Eukaryota</taxon>
        <taxon>Fungi</taxon>
        <taxon>Dikarya</taxon>
        <taxon>Basidiomycota</taxon>
        <taxon>Pucciniomycotina</taxon>
        <taxon>Microbotryomycetes</taxon>
        <taxon>Microbotryales</taxon>
        <taxon>Microbotryaceae</taxon>
        <taxon>Microbotryum</taxon>
    </lineage>
</organism>
<dbReference type="SUPFAM" id="SSF47027">
    <property type="entry name" value="Acyl-CoA binding protein"/>
    <property type="match status" value="1"/>
</dbReference>
<dbReference type="FunFam" id="1.20.80.10:FF:000010">
    <property type="entry name" value="Acyl-CoA-binding domain-containing protein 5"/>
    <property type="match status" value="1"/>
</dbReference>
<keyword evidence="2" id="KW-0446">Lipid-binding</keyword>
<keyword evidence="5" id="KW-1185">Reference proteome</keyword>
<evidence type="ECO:0000313" key="4">
    <source>
        <dbReference type="EMBL" id="SCZ94973.1"/>
    </source>
</evidence>
<dbReference type="AlphaFoldDB" id="A0A2X0L9K5"/>
<feature type="domain" description="ACB" evidence="3">
    <location>
        <begin position="4"/>
        <end position="93"/>
    </location>
</feature>
<dbReference type="PRINTS" id="PR00689">
    <property type="entry name" value="ACOABINDINGP"/>
</dbReference>
<dbReference type="PROSITE" id="PS51228">
    <property type="entry name" value="ACB_2"/>
    <property type="match status" value="1"/>
</dbReference>
<evidence type="ECO:0000256" key="2">
    <source>
        <dbReference type="ARBA" id="ARBA00023121"/>
    </source>
</evidence>
<reference evidence="5" key="1">
    <citation type="submission" date="2016-10" db="EMBL/GenBank/DDBJ databases">
        <authorList>
            <person name="Jeantristanb JTB J.-T."/>
            <person name="Ricardo R."/>
        </authorList>
    </citation>
    <scope>NUCLEOTIDE SEQUENCE [LARGE SCALE GENOMIC DNA]</scope>
</reference>
<dbReference type="InterPro" id="IPR035984">
    <property type="entry name" value="Acyl-CoA-binding_sf"/>
</dbReference>
<dbReference type="GO" id="GO:0000062">
    <property type="term" value="F:fatty-acyl-CoA binding"/>
    <property type="evidence" value="ECO:0007669"/>
    <property type="project" value="InterPro"/>
</dbReference>
<evidence type="ECO:0000313" key="5">
    <source>
        <dbReference type="Proteomes" id="UP000249723"/>
    </source>
</evidence>
<name>A0A2X0L9K5_9BASI</name>
<dbReference type="PANTHER" id="PTHR23310">
    <property type="entry name" value="ACYL-COA-BINDING PROTEIN, ACBP"/>
    <property type="match status" value="1"/>
</dbReference>
<evidence type="ECO:0000259" key="3">
    <source>
        <dbReference type="PROSITE" id="PS51228"/>
    </source>
</evidence>
<dbReference type="Gene3D" id="1.20.80.10">
    <property type="match status" value="1"/>
</dbReference>
<dbReference type="STRING" id="289078.A0A2X0L9K5"/>
<comment type="similarity">
    <text evidence="1">Belongs to the ACBP family.</text>
</comment>
<dbReference type="Proteomes" id="UP000249723">
    <property type="component" value="Unassembled WGS sequence"/>
</dbReference>
<dbReference type="InterPro" id="IPR000582">
    <property type="entry name" value="Acyl-CoA-binding_protein"/>
</dbReference>
<dbReference type="InterPro" id="IPR014352">
    <property type="entry name" value="FERM/acyl-CoA-bd_prot_sf"/>
</dbReference>
<accession>A0A2X0L9K5</accession>
<dbReference type="Pfam" id="PF00887">
    <property type="entry name" value="ACBP"/>
    <property type="match status" value="1"/>
</dbReference>
<dbReference type="GO" id="GO:0006631">
    <property type="term" value="P:fatty acid metabolic process"/>
    <property type="evidence" value="ECO:0007669"/>
    <property type="project" value="TreeGrafter"/>
</dbReference>
<dbReference type="OrthoDB" id="346910at2759"/>
<gene>
    <name evidence="4" type="ORF">BZ3500_MVSOF-1268-A1-R1_CHR11-3G03515</name>
</gene>